<keyword evidence="7 9" id="KW-0811">Translocation</keyword>
<comment type="function">
    <text evidence="9">Part of the twin-arginine translocation (Tat) system that transports large folded proteins containing a characteristic twin-arginine motif in their signal peptide across membranes. TatA could form the protein-conducting channel of the Tat system.</text>
</comment>
<feature type="transmembrane region" description="Helical" evidence="9">
    <location>
        <begin position="6"/>
        <end position="22"/>
    </location>
</feature>
<dbReference type="KEGG" id="aaus:EP12_02610"/>
<evidence type="ECO:0000313" key="13">
    <source>
        <dbReference type="EMBL" id="HBU52564.1"/>
    </source>
</evidence>
<dbReference type="OrthoDB" id="7066617at2"/>
<comment type="subunit">
    <text evidence="9">The Tat system comprises two distinct complexes: a TatABC complex, containing multiple copies of TatA, TatB and TatC subunits, and a separate TatA complex, containing only TatA subunits. Substrates initially bind to the TatABC complex, which probably triggers association of the separate TatA complex to form the active translocon.</text>
</comment>
<dbReference type="NCBIfam" id="TIGR01411">
    <property type="entry name" value="tatAE"/>
    <property type="match status" value="1"/>
</dbReference>
<evidence type="ECO:0000313" key="12">
    <source>
        <dbReference type="EMBL" id="HAW76056.1"/>
    </source>
</evidence>
<comment type="similarity">
    <text evidence="9">Belongs to the TatA/E family.</text>
</comment>
<protein>
    <recommendedName>
        <fullName evidence="9">Sec-independent protein translocase protein TatA</fullName>
    </recommendedName>
</protein>
<evidence type="ECO:0000313" key="15">
    <source>
        <dbReference type="Proteomes" id="UP000263517"/>
    </source>
</evidence>
<reference evidence="15 16" key="2">
    <citation type="journal article" date="2018" name="Nat. Biotechnol.">
        <title>A standardized bacterial taxonomy based on genome phylogeny substantially revises the tree of life.</title>
        <authorList>
            <person name="Parks D.H."/>
            <person name="Chuvochina M."/>
            <person name="Waite D.W."/>
            <person name="Rinke C."/>
            <person name="Skarshewski A."/>
            <person name="Chaumeil P.A."/>
            <person name="Hugenholtz P."/>
        </authorList>
    </citation>
    <scope>NUCLEOTIDE SEQUENCE [LARGE SCALE GENOMIC DNA]</scope>
    <source>
        <strain evidence="13">UBA11621</strain>
        <strain evidence="12">UBA11978</strain>
    </source>
</reference>
<organism evidence="11 14">
    <name type="scientific">Alteromonas australica</name>
    <dbReference type="NCBI Taxonomy" id="589873"/>
    <lineage>
        <taxon>Bacteria</taxon>
        <taxon>Pseudomonadati</taxon>
        <taxon>Pseudomonadota</taxon>
        <taxon>Gammaproteobacteria</taxon>
        <taxon>Alteromonadales</taxon>
        <taxon>Alteromonadaceae</taxon>
        <taxon>Alteromonas/Salinimonas group</taxon>
        <taxon>Alteromonas</taxon>
    </lineage>
</organism>
<dbReference type="Gene3D" id="1.20.5.3310">
    <property type="match status" value="1"/>
</dbReference>
<dbReference type="KEGG" id="aal:EP13_02505"/>
<dbReference type="GO" id="GO:0008320">
    <property type="term" value="F:protein transmembrane transporter activity"/>
    <property type="evidence" value="ECO:0007669"/>
    <property type="project" value="UniProtKB-UniRule"/>
</dbReference>
<evidence type="ECO:0000256" key="6">
    <source>
        <dbReference type="ARBA" id="ARBA00022989"/>
    </source>
</evidence>
<keyword evidence="2 9" id="KW-0813">Transport</keyword>
<dbReference type="Pfam" id="PF02416">
    <property type="entry name" value="TatA_B_E"/>
    <property type="match status" value="1"/>
</dbReference>
<feature type="region of interest" description="Disordered" evidence="10">
    <location>
        <begin position="48"/>
        <end position="79"/>
    </location>
</feature>
<dbReference type="RefSeq" id="WP_044055832.1">
    <property type="nucleotide sequence ID" value="NZ_CAJXAX010000020.1"/>
</dbReference>
<dbReference type="EMBL" id="CP008849">
    <property type="protein sequence ID" value="AIF97652.1"/>
    <property type="molecule type" value="Genomic_DNA"/>
</dbReference>
<dbReference type="GO" id="GO:0033281">
    <property type="term" value="C:TAT protein transport complex"/>
    <property type="evidence" value="ECO:0007669"/>
    <property type="project" value="UniProtKB-UniRule"/>
</dbReference>
<evidence type="ECO:0000313" key="16">
    <source>
        <dbReference type="Proteomes" id="UP000264779"/>
    </source>
</evidence>
<keyword evidence="8 9" id="KW-0472">Membrane</keyword>
<keyword evidence="3 9" id="KW-1003">Cell membrane</keyword>
<dbReference type="EMBL" id="DONK01000233">
    <property type="protein sequence ID" value="HBU52564.1"/>
    <property type="molecule type" value="Genomic_DNA"/>
</dbReference>
<evidence type="ECO:0000256" key="5">
    <source>
        <dbReference type="ARBA" id="ARBA00022927"/>
    </source>
</evidence>
<evidence type="ECO:0000256" key="7">
    <source>
        <dbReference type="ARBA" id="ARBA00023010"/>
    </source>
</evidence>
<feature type="compositionally biased region" description="Basic and acidic residues" evidence="10">
    <location>
        <begin position="52"/>
        <end position="64"/>
    </location>
</feature>
<comment type="subcellular location">
    <subcellularLocation>
        <location evidence="1 9">Cell membrane</location>
        <topology evidence="1 9">Single-pass membrane protein</topology>
    </subcellularLocation>
</comment>
<keyword evidence="6 9" id="KW-1133">Transmembrane helix</keyword>
<dbReference type="Proteomes" id="UP000263517">
    <property type="component" value="Unassembled WGS sequence"/>
</dbReference>
<dbReference type="EMBL" id="DNAN01000356">
    <property type="protein sequence ID" value="HAW76056.1"/>
    <property type="molecule type" value="Genomic_DNA"/>
</dbReference>
<dbReference type="PATRIC" id="fig|589873.4.peg.556"/>
<dbReference type="InterPro" id="IPR006312">
    <property type="entry name" value="TatA/E"/>
</dbReference>
<evidence type="ECO:0000256" key="3">
    <source>
        <dbReference type="ARBA" id="ARBA00022475"/>
    </source>
</evidence>
<keyword evidence="14" id="KW-1185">Reference proteome</keyword>
<evidence type="ECO:0000256" key="4">
    <source>
        <dbReference type="ARBA" id="ARBA00022692"/>
    </source>
</evidence>
<dbReference type="PANTHER" id="PTHR42982:SF1">
    <property type="entry name" value="SEC-INDEPENDENT PROTEIN TRANSLOCASE PROTEIN TATA"/>
    <property type="match status" value="1"/>
</dbReference>
<gene>
    <name evidence="9" type="primary">tatA</name>
    <name evidence="12" type="ORF">DCW74_10030</name>
    <name evidence="13" type="ORF">DEB45_15035</name>
    <name evidence="11" type="ORF">EP13_02505</name>
</gene>
<dbReference type="PANTHER" id="PTHR42982">
    <property type="entry name" value="SEC-INDEPENDENT PROTEIN TRANSLOCASE PROTEIN TATA"/>
    <property type="match status" value="1"/>
</dbReference>
<dbReference type="eggNOG" id="COG1826">
    <property type="taxonomic scope" value="Bacteria"/>
</dbReference>
<keyword evidence="5 9" id="KW-0653">Protein transport</keyword>
<evidence type="ECO:0000256" key="1">
    <source>
        <dbReference type="ARBA" id="ARBA00004162"/>
    </source>
</evidence>
<dbReference type="HAMAP" id="MF_00236">
    <property type="entry name" value="TatA_E"/>
    <property type="match status" value="1"/>
</dbReference>
<evidence type="ECO:0000313" key="14">
    <source>
        <dbReference type="Proteomes" id="UP000056090"/>
    </source>
</evidence>
<proteinExistence type="inferred from homology"/>
<evidence type="ECO:0000256" key="2">
    <source>
        <dbReference type="ARBA" id="ARBA00022448"/>
    </source>
</evidence>
<dbReference type="GeneID" id="78253814"/>
<sequence>MGGISIWQLLIILVIVVLLFGTKRLKGMGSDLGSAIKGFKKAVNENEQDADFEQKKHVEEKDTADPVATKTQSDVKEKS</sequence>
<dbReference type="AlphaFoldDB" id="A0A075P2T0"/>
<evidence type="ECO:0000313" key="11">
    <source>
        <dbReference type="EMBL" id="AIF97652.1"/>
    </source>
</evidence>
<dbReference type="GO" id="GO:0043953">
    <property type="term" value="P:protein transport by the Tat complex"/>
    <property type="evidence" value="ECO:0007669"/>
    <property type="project" value="UniProtKB-UniRule"/>
</dbReference>
<dbReference type="STRING" id="589873.EP12_02610"/>
<name>A0A075P2T0_9ALTE</name>
<dbReference type="Proteomes" id="UP000264779">
    <property type="component" value="Unassembled WGS sequence"/>
</dbReference>
<keyword evidence="4 9" id="KW-0812">Transmembrane</keyword>
<dbReference type="Proteomes" id="UP000056090">
    <property type="component" value="Chromosome"/>
</dbReference>
<evidence type="ECO:0000256" key="8">
    <source>
        <dbReference type="ARBA" id="ARBA00023136"/>
    </source>
</evidence>
<accession>A0A075P2T0</accession>
<dbReference type="NCBIfam" id="NF002813">
    <property type="entry name" value="PRK02958.1"/>
    <property type="match status" value="1"/>
</dbReference>
<evidence type="ECO:0000256" key="9">
    <source>
        <dbReference type="HAMAP-Rule" id="MF_00236"/>
    </source>
</evidence>
<reference evidence="11 14" key="1">
    <citation type="submission" date="2014-06" db="EMBL/GenBank/DDBJ databases">
        <title>Genomes of Alteromonas australica, a world apart.</title>
        <authorList>
            <person name="Gonzaga A."/>
            <person name="Lopez-Perez M."/>
            <person name="Rodriguez-Valera F."/>
        </authorList>
    </citation>
    <scope>NUCLEOTIDE SEQUENCE [LARGE SCALE GENOMIC DNA]</scope>
    <source>
        <strain evidence="11 14">H 17</strain>
    </source>
</reference>
<evidence type="ECO:0000256" key="10">
    <source>
        <dbReference type="SAM" id="MobiDB-lite"/>
    </source>
</evidence>
<dbReference type="InterPro" id="IPR003369">
    <property type="entry name" value="TatA/B/E"/>
</dbReference>